<dbReference type="OrthoDB" id="4911922at2"/>
<name>A0A511AGZ6_9MICO</name>
<dbReference type="EMBL" id="BJUW01000013">
    <property type="protein sequence ID" value="GEK87408.1"/>
    <property type="molecule type" value="Genomic_DNA"/>
</dbReference>
<sequence>MPKHAPTWPLAASAFNWTPDLIRAESGATEIAVGIVSDGIAPIIEVELGQLWRSFPVPSDAEAESLRDALAAAGGRVSIVGASIDDWAAPTRRRDDDERMSFLLPQLRAAHRLGATGVRLPIGQSGVALLERLLPELHDLDLVLFEEAQGPQTPSSPAHRAHYDTIAHFDDPHLRLLVDISMLMPALPVTYLDRLRRSDLPASFVDRLESDWQDPATSDAAVALLRAGAVPPDVHTMFMNLLVRFGRSDAADLRDVLTFAGAAHLKFWDLHDADDRVSRPVRHFASELRTAGFTGSLTSEWGGHEWLDDDAADMTRRHLDLVRAALTA</sequence>
<accession>A0A511AGZ6</accession>
<proteinExistence type="predicted"/>
<dbReference type="RefSeq" id="WP_147040021.1">
    <property type="nucleotide sequence ID" value="NZ_BJUW01000013.1"/>
</dbReference>
<keyword evidence="2" id="KW-1185">Reference proteome</keyword>
<dbReference type="Proteomes" id="UP000321225">
    <property type="component" value="Unassembled WGS sequence"/>
</dbReference>
<dbReference type="Gene3D" id="3.20.20.150">
    <property type="entry name" value="Divalent-metal-dependent TIM barrel enzymes"/>
    <property type="match status" value="1"/>
</dbReference>
<evidence type="ECO:0000313" key="2">
    <source>
        <dbReference type="Proteomes" id="UP000321225"/>
    </source>
</evidence>
<gene>
    <name evidence="1" type="ORF">MAE01_25840</name>
</gene>
<evidence type="ECO:0000313" key="1">
    <source>
        <dbReference type="EMBL" id="GEK87408.1"/>
    </source>
</evidence>
<evidence type="ECO:0008006" key="3">
    <source>
        <dbReference type="Google" id="ProtNLM"/>
    </source>
</evidence>
<organism evidence="1 2">
    <name type="scientific">Microbacterium aerolatum</name>
    <dbReference type="NCBI Taxonomy" id="153731"/>
    <lineage>
        <taxon>Bacteria</taxon>
        <taxon>Bacillati</taxon>
        <taxon>Actinomycetota</taxon>
        <taxon>Actinomycetes</taxon>
        <taxon>Micrococcales</taxon>
        <taxon>Microbacteriaceae</taxon>
        <taxon>Microbacterium</taxon>
    </lineage>
</organism>
<dbReference type="AlphaFoldDB" id="A0A511AGZ6"/>
<reference evidence="1 2" key="1">
    <citation type="submission" date="2019-07" db="EMBL/GenBank/DDBJ databases">
        <title>Whole genome shotgun sequence of Microbacterium aerolatum NBRC 103071.</title>
        <authorList>
            <person name="Hosoyama A."/>
            <person name="Uohara A."/>
            <person name="Ohji S."/>
            <person name="Ichikawa N."/>
        </authorList>
    </citation>
    <scope>NUCLEOTIDE SEQUENCE [LARGE SCALE GENOMIC DNA]</scope>
    <source>
        <strain evidence="1 2">NBRC 103071</strain>
    </source>
</reference>
<dbReference type="SUPFAM" id="SSF51658">
    <property type="entry name" value="Xylose isomerase-like"/>
    <property type="match status" value="1"/>
</dbReference>
<protein>
    <recommendedName>
        <fullName evidence="3">Restriction endonuclease subunit R</fullName>
    </recommendedName>
</protein>
<comment type="caution">
    <text evidence="1">The sequence shown here is derived from an EMBL/GenBank/DDBJ whole genome shotgun (WGS) entry which is preliminary data.</text>
</comment>
<dbReference type="InterPro" id="IPR036237">
    <property type="entry name" value="Xyl_isomerase-like_sf"/>
</dbReference>